<evidence type="ECO:0000313" key="2">
    <source>
        <dbReference type="EMBL" id="MBN4066827.1"/>
    </source>
</evidence>
<dbReference type="Gene3D" id="3.40.50.150">
    <property type="entry name" value="Vaccinia Virus protein VP39"/>
    <property type="match status" value="1"/>
</dbReference>
<dbReference type="NCBIfam" id="TIGR01444">
    <property type="entry name" value="fkbM_fam"/>
    <property type="match status" value="1"/>
</dbReference>
<protein>
    <submittedName>
        <fullName evidence="2">FkbM family methyltransferase</fullName>
    </submittedName>
</protein>
<dbReference type="EMBL" id="JAFITR010000027">
    <property type="protein sequence ID" value="MBN4066827.1"/>
    <property type="molecule type" value="Genomic_DNA"/>
</dbReference>
<evidence type="ECO:0000259" key="1">
    <source>
        <dbReference type="Pfam" id="PF05050"/>
    </source>
</evidence>
<dbReference type="GO" id="GO:0032259">
    <property type="term" value="P:methylation"/>
    <property type="evidence" value="ECO:0007669"/>
    <property type="project" value="UniProtKB-KW"/>
</dbReference>
<dbReference type="GO" id="GO:0008168">
    <property type="term" value="F:methyltransferase activity"/>
    <property type="evidence" value="ECO:0007669"/>
    <property type="project" value="UniProtKB-KW"/>
</dbReference>
<dbReference type="Proteomes" id="UP000722121">
    <property type="component" value="Unassembled WGS sequence"/>
</dbReference>
<reference evidence="2 3" key="1">
    <citation type="submission" date="2021-02" db="EMBL/GenBank/DDBJ databases">
        <title>Activity-based single-cell genomes from oceanic crustal fluid captures similar information to metagenomic and metatranscriptomic surveys with orders of magnitude less sampling.</title>
        <authorList>
            <person name="D'Angelo T.S."/>
            <person name="Orcutt B.N."/>
        </authorList>
    </citation>
    <scope>NUCLEOTIDE SEQUENCE [LARGE SCALE GENOMIC DNA]</scope>
    <source>
        <strain evidence="2">AH-315-G07</strain>
    </source>
</reference>
<dbReference type="InterPro" id="IPR053188">
    <property type="entry name" value="FkbM_Methyltransferase"/>
</dbReference>
<accession>A0ABS3AQ34</accession>
<organism evidence="2 3">
    <name type="scientific">Simkania negevensis</name>
    <dbReference type="NCBI Taxonomy" id="83561"/>
    <lineage>
        <taxon>Bacteria</taxon>
        <taxon>Pseudomonadati</taxon>
        <taxon>Chlamydiota</taxon>
        <taxon>Chlamydiia</taxon>
        <taxon>Parachlamydiales</taxon>
        <taxon>Simkaniaceae</taxon>
        <taxon>Simkania</taxon>
    </lineage>
</organism>
<dbReference type="InterPro" id="IPR029063">
    <property type="entry name" value="SAM-dependent_MTases_sf"/>
</dbReference>
<keyword evidence="2" id="KW-0808">Transferase</keyword>
<dbReference type="PANTHER" id="PTHR36973:SF4">
    <property type="entry name" value="NODULATION PROTEIN"/>
    <property type="match status" value="1"/>
</dbReference>
<sequence>MLKKILKRIPGLRPLVLRLKSALAATDIRRGVLSFRNPIDAHPIHYRFLPRICRQIIGNRRFLVCDIGANQGVITERILKLSPHVQVLAFEPQRSCLDRLKQLEAKHPNMQLICSGIGSEEGSLTFYEQTNHGLSSFRKINKSYSYGEKGAGGEKESYEAPIITLDDALKEVEYEHLLVKIDTQGYEKEVLVGAQQLLKEQKITAIILELSTCEKYEGQATYLELLNRLESFNFIPFDLEQGHREFPSEMLTEFDAAFVHKNFANKHLSLSV</sequence>
<keyword evidence="3" id="KW-1185">Reference proteome</keyword>
<comment type="caution">
    <text evidence="2">The sequence shown here is derived from an EMBL/GenBank/DDBJ whole genome shotgun (WGS) entry which is preliminary data.</text>
</comment>
<feature type="domain" description="Methyltransferase FkbM" evidence="1">
    <location>
        <begin position="66"/>
        <end position="235"/>
    </location>
</feature>
<dbReference type="InterPro" id="IPR006342">
    <property type="entry name" value="FkbM_mtfrase"/>
</dbReference>
<dbReference type="SUPFAM" id="SSF53335">
    <property type="entry name" value="S-adenosyl-L-methionine-dependent methyltransferases"/>
    <property type="match status" value="1"/>
</dbReference>
<dbReference type="PANTHER" id="PTHR36973">
    <property type="entry name" value="SLL1456 PROTEIN-RELATED"/>
    <property type="match status" value="1"/>
</dbReference>
<keyword evidence="2" id="KW-0489">Methyltransferase</keyword>
<dbReference type="Pfam" id="PF05050">
    <property type="entry name" value="Methyltransf_21"/>
    <property type="match status" value="1"/>
</dbReference>
<name>A0ABS3AQ34_9BACT</name>
<evidence type="ECO:0000313" key="3">
    <source>
        <dbReference type="Proteomes" id="UP000722121"/>
    </source>
</evidence>
<gene>
    <name evidence="2" type="ORF">JYU14_01945</name>
</gene>
<proteinExistence type="predicted"/>